<name>A0A917G2T5_9BACL</name>
<gene>
    <name evidence="1" type="ORF">GCM10010916_41200</name>
</gene>
<evidence type="ECO:0000313" key="1">
    <source>
        <dbReference type="EMBL" id="GGG20202.1"/>
    </source>
</evidence>
<accession>A0A917G2T5</accession>
<comment type="caution">
    <text evidence="1">The sequence shown here is derived from an EMBL/GenBank/DDBJ whole genome shotgun (WGS) entry which is preliminary data.</text>
</comment>
<protein>
    <submittedName>
        <fullName evidence="1">Uncharacterized protein</fullName>
    </submittedName>
</protein>
<dbReference type="AlphaFoldDB" id="A0A917G2T5"/>
<organism evidence="1 2">
    <name type="scientific">Paenibacillus abyssi</name>
    <dbReference type="NCBI Taxonomy" id="1340531"/>
    <lineage>
        <taxon>Bacteria</taxon>
        <taxon>Bacillati</taxon>
        <taxon>Bacillota</taxon>
        <taxon>Bacilli</taxon>
        <taxon>Bacillales</taxon>
        <taxon>Paenibacillaceae</taxon>
        <taxon>Paenibacillus</taxon>
    </lineage>
</organism>
<proteinExistence type="predicted"/>
<evidence type="ECO:0000313" key="2">
    <source>
        <dbReference type="Proteomes" id="UP000644756"/>
    </source>
</evidence>
<dbReference type="EMBL" id="BMGR01000016">
    <property type="protein sequence ID" value="GGG20202.1"/>
    <property type="molecule type" value="Genomic_DNA"/>
</dbReference>
<sequence>MQHMAQQWIYMNGDFVTKSIMLNIPLSLEEQSDPDMLAQSPRIYFPNSAKSLRLTE</sequence>
<keyword evidence="2" id="KW-1185">Reference proteome</keyword>
<reference evidence="1" key="2">
    <citation type="submission" date="2020-09" db="EMBL/GenBank/DDBJ databases">
        <authorList>
            <person name="Sun Q."/>
            <person name="Zhou Y."/>
        </authorList>
    </citation>
    <scope>NUCLEOTIDE SEQUENCE</scope>
    <source>
        <strain evidence="1">CGMCC 1.12987</strain>
    </source>
</reference>
<reference evidence="1" key="1">
    <citation type="journal article" date="2014" name="Int. J. Syst. Evol. Microbiol.">
        <title>Complete genome sequence of Corynebacterium casei LMG S-19264T (=DSM 44701T), isolated from a smear-ripened cheese.</title>
        <authorList>
            <consortium name="US DOE Joint Genome Institute (JGI-PGF)"/>
            <person name="Walter F."/>
            <person name="Albersmeier A."/>
            <person name="Kalinowski J."/>
            <person name="Ruckert C."/>
        </authorList>
    </citation>
    <scope>NUCLEOTIDE SEQUENCE</scope>
    <source>
        <strain evidence="1">CGMCC 1.12987</strain>
    </source>
</reference>
<dbReference type="Proteomes" id="UP000644756">
    <property type="component" value="Unassembled WGS sequence"/>
</dbReference>